<keyword evidence="6 11" id="KW-0863">Zinc-finger</keyword>
<dbReference type="SMART" id="SM00290">
    <property type="entry name" value="ZnF_UBP"/>
    <property type="match status" value="1"/>
</dbReference>
<feature type="region of interest" description="Disordered" evidence="12">
    <location>
        <begin position="65"/>
        <end position="151"/>
    </location>
</feature>
<dbReference type="Gene3D" id="3.30.40.10">
    <property type="entry name" value="Zinc/RING finger domain, C3HC4 (zinc finger)"/>
    <property type="match status" value="1"/>
</dbReference>
<evidence type="ECO:0000256" key="9">
    <source>
        <dbReference type="ARBA" id="ARBA00022833"/>
    </source>
</evidence>
<organism evidence="15">
    <name type="scientific">Sesamum radiatum</name>
    <name type="common">Black benniseed</name>
    <dbReference type="NCBI Taxonomy" id="300843"/>
    <lineage>
        <taxon>Eukaryota</taxon>
        <taxon>Viridiplantae</taxon>
        <taxon>Streptophyta</taxon>
        <taxon>Embryophyta</taxon>
        <taxon>Tracheophyta</taxon>
        <taxon>Spermatophyta</taxon>
        <taxon>Magnoliopsida</taxon>
        <taxon>eudicotyledons</taxon>
        <taxon>Gunneridae</taxon>
        <taxon>Pentapetalae</taxon>
        <taxon>asterids</taxon>
        <taxon>lamiids</taxon>
        <taxon>Lamiales</taxon>
        <taxon>Pedaliaceae</taxon>
        <taxon>Sesamum</taxon>
    </lineage>
</organism>
<evidence type="ECO:0000256" key="6">
    <source>
        <dbReference type="ARBA" id="ARBA00022771"/>
    </source>
</evidence>
<dbReference type="PROSITE" id="PS50271">
    <property type="entry name" value="ZF_UBP"/>
    <property type="match status" value="1"/>
</dbReference>
<dbReference type="EC" id="3.4.19.12" evidence="3"/>
<dbReference type="GO" id="GO:0008270">
    <property type="term" value="F:zinc ion binding"/>
    <property type="evidence" value="ECO:0007669"/>
    <property type="project" value="UniProtKB-KW"/>
</dbReference>
<keyword evidence="9" id="KW-0862">Zinc</keyword>
<dbReference type="InterPro" id="IPR001394">
    <property type="entry name" value="Peptidase_C19_UCH"/>
</dbReference>
<feature type="region of interest" description="Disordered" evidence="12">
    <location>
        <begin position="399"/>
        <end position="461"/>
    </location>
</feature>
<dbReference type="AlphaFoldDB" id="A0AAW2UAT0"/>
<dbReference type="EMBL" id="JACGWJ010000006">
    <property type="protein sequence ID" value="KAL0414057.1"/>
    <property type="molecule type" value="Genomic_DNA"/>
</dbReference>
<evidence type="ECO:0000256" key="8">
    <source>
        <dbReference type="ARBA" id="ARBA00022801"/>
    </source>
</evidence>
<feature type="compositionally biased region" description="Basic and acidic residues" evidence="12">
    <location>
        <begin position="78"/>
        <end position="108"/>
    </location>
</feature>
<evidence type="ECO:0000256" key="7">
    <source>
        <dbReference type="ARBA" id="ARBA00022786"/>
    </source>
</evidence>
<evidence type="ECO:0000256" key="1">
    <source>
        <dbReference type="ARBA" id="ARBA00000707"/>
    </source>
</evidence>
<dbReference type="Pfam" id="PF00443">
    <property type="entry name" value="UCH"/>
    <property type="match status" value="1"/>
</dbReference>
<evidence type="ECO:0000256" key="3">
    <source>
        <dbReference type="ARBA" id="ARBA00012759"/>
    </source>
</evidence>
<dbReference type="InterPro" id="IPR028889">
    <property type="entry name" value="USP"/>
</dbReference>
<protein>
    <recommendedName>
        <fullName evidence="3">ubiquitinyl hydrolase 1</fullName>
        <ecNumber evidence="3">3.4.19.12</ecNumber>
    </recommendedName>
</protein>
<comment type="catalytic activity">
    <reaction evidence="1">
        <text>Thiol-dependent hydrolysis of ester, thioester, amide, peptide and isopeptide bonds formed by the C-terminal Gly of ubiquitin (a 76-residue protein attached to proteins as an intracellular targeting signal).</text>
        <dbReference type="EC" id="3.4.19.12"/>
    </reaction>
</comment>
<keyword evidence="7" id="KW-0833">Ubl conjugation pathway</keyword>
<feature type="compositionally biased region" description="Polar residues" evidence="12">
    <location>
        <begin position="729"/>
        <end position="742"/>
    </location>
</feature>
<dbReference type="InterPro" id="IPR001607">
    <property type="entry name" value="Znf_UBP"/>
</dbReference>
<dbReference type="InterPro" id="IPR018200">
    <property type="entry name" value="USP_CS"/>
</dbReference>
<comment type="caution">
    <text evidence="15">The sequence shown here is derived from an EMBL/GenBank/DDBJ whole genome shotgun (WGS) entry which is preliminary data.</text>
</comment>
<feature type="domain" description="UBP-type" evidence="14">
    <location>
        <begin position="156"/>
        <end position="289"/>
    </location>
</feature>
<dbReference type="PANTHER" id="PTHR24006:SF781">
    <property type="entry name" value="LD34905P"/>
    <property type="match status" value="1"/>
</dbReference>
<feature type="compositionally biased region" description="Polar residues" evidence="12">
    <location>
        <begin position="441"/>
        <end position="459"/>
    </location>
</feature>
<dbReference type="GO" id="GO:0016579">
    <property type="term" value="P:protein deubiquitination"/>
    <property type="evidence" value="ECO:0007669"/>
    <property type="project" value="InterPro"/>
</dbReference>
<accession>A0AAW2UAT0</accession>
<feature type="compositionally biased region" description="Polar residues" evidence="12">
    <location>
        <begin position="126"/>
        <end position="143"/>
    </location>
</feature>
<reference evidence="15" key="1">
    <citation type="submission" date="2020-06" db="EMBL/GenBank/DDBJ databases">
        <authorList>
            <person name="Li T."/>
            <person name="Hu X."/>
            <person name="Zhang T."/>
            <person name="Song X."/>
            <person name="Zhang H."/>
            <person name="Dai N."/>
            <person name="Sheng W."/>
            <person name="Hou X."/>
            <person name="Wei L."/>
        </authorList>
    </citation>
    <scope>NUCLEOTIDE SEQUENCE</scope>
    <source>
        <strain evidence="15">G02</strain>
        <tissue evidence="15">Leaf</tissue>
    </source>
</reference>
<keyword evidence="4" id="KW-0645">Protease</keyword>
<evidence type="ECO:0000256" key="4">
    <source>
        <dbReference type="ARBA" id="ARBA00022670"/>
    </source>
</evidence>
<dbReference type="GO" id="GO:0005634">
    <property type="term" value="C:nucleus"/>
    <property type="evidence" value="ECO:0007669"/>
    <property type="project" value="TreeGrafter"/>
</dbReference>
<dbReference type="SUPFAM" id="SSF54001">
    <property type="entry name" value="Cysteine proteinases"/>
    <property type="match status" value="1"/>
</dbReference>
<proteinExistence type="inferred from homology"/>
<dbReference type="PROSITE" id="PS00973">
    <property type="entry name" value="USP_2"/>
    <property type="match status" value="1"/>
</dbReference>
<name>A0AAW2UAT0_SESRA</name>
<evidence type="ECO:0000256" key="10">
    <source>
        <dbReference type="ARBA" id="ARBA00058678"/>
    </source>
</evidence>
<dbReference type="InterPro" id="IPR013083">
    <property type="entry name" value="Znf_RING/FYVE/PHD"/>
</dbReference>
<reference evidence="15" key="2">
    <citation type="journal article" date="2024" name="Plant">
        <title>Genomic evolution and insights into agronomic trait innovations of Sesamum species.</title>
        <authorList>
            <person name="Miao H."/>
            <person name="Wang L."/>
            <person name="Qu L."/>
            <person name="Liu H."/>
            <person name="Sun Y."/>
            <person name="Le M."/>
            <person name="Wang Q."/>
            <person name="Wei S."/>
            <person name="Zheng Y."/>
            <person name="Lin W."/>
            <person name="Duan Y."/>
            <person name="Cao H."/>
            <person name="Xiong S."/>
            <person name="Wang X."/>
            <person name="Wei L."/>
            <person name="Li C."/>
            <person name="Ma Q."/>
            <person name="Ju M."/>
            <person name="Zhao R."/>
            <person name="Li G."/>
            <person name="Mu C."/>
            <person name="Tian Q."/>
            <person name="Mei H."/>
            <person name="Zhang T."/>
            <person name="Gao T."/>
            <person name="Zhang H."/>
        </authorList>
    </citation>
    <scope>NUCLEOTIDE SEQUENCE</scope>
    <source>
        <strain evidence="15">G02</strain>
    </source>
</reference>
<feature type="domain" description="USP" evidence="13">
    <location>
        <begin position="227"/>
        <end position="1065"/>
    </location>
</feature>
<keyword evidence="8 15" id="KW-0378">Hydrolase</keyword>
<sequence>MSDWKLKSVGVETCRVGNGKFWFWQLTPFLLFGGRTSSAIYKISHDVLCGVVPCKVIPVMVHVSSETPEASKTSITQEEVKQKGKELREHCKKKEEDKETEKEREKAIMGKKVKKKMRSGQKEKQGPSTSPRTVSQQGMSNAETPDDGVAGIKDRGLCSHLDRGINLEKLSAKLKSSESLKCEDCRGSVVDRRAKKGKGKHGKKGGTNSKPESKAIWICLECGHFSCGGVGLPTTPQSHAVRHAKQNHHPLVLHYENHQQLWCFPCSKLIPAEKSEDSKHKEVLNEVVKLLKGRPGEGSTVDVEDVWFGSGSVTTAIKSDYSASIGTDGRASYSIRGCLLDGLSTEELSARKHAKSSQASIADPTFVDIIFGGRLSSTVSCLECGHSSTIYEPFLDLSLPVPTKKPPARRIQPATRGKKPKPPPKKSGRNPSKNSREACSISGQSVSDQSTGGNSSGEMQSIAPPVQQSVLAFGDSALSDPTNPNAIALDMGFTAQDLSAIQNPQAVQNGEQSSPSDNFTWLDYLDPNPDSHDIAIASETDEIAAIQGFANEDILQNDASLSITVDSSIGSTSANAVSATSLDIAEKLNSLEPGALALQQNAFSQFEDKQNVEQQMDERLSPEVSIIVGEYDIDIGHSSDNPVCSKDSNTSGKDNENPLQIQDSEVILLPYKEEDSSNVELLRAEIDVSPAVLGDEQSSLDFDGFGDLFNEPEVLVQHKPSNHPVSEASDITKNGVMGNSSESDPEEVDNADAPVSVESCLTFFMKPELLSKDEHAWQCDTCSKVLQEQRIRLRRKSQMPISEVMSYGYENGNPSGLLDVGKTCNKVKSRTGDVEEYIVDPSDGRSLPQNREINANGKCMLEKDPETEINVIDFQSEITEPQTVTSCHGQLESSSSNNQNLIPCLGKCDSDNGFTESVILSTKCESEVGEQEEVNSENVKVKRDATKSILINKAPSILTIHLKRFSQDARGRLSKLNGHVNFRETIDLKPYMDPRCTDKDTFIYRLVGVVEHTGSMRGGHYVAYVRGTKNLGDCVWYHASDAYVREASLEEVLRSEAYVLFYEGT</sequence>
<keyword evidence="5" id="KW-0479">Metal-binding</keyword>
<dbReference type="PANTHER" id="PTHR24006">
    <property type="entry name" value="UBIQUITIN CARBOXYL-TERMINAL HYDROLASE"/>
    <property type="match status" value="1"/>
</dbReference>
<evidence type="ECO:0000256" key="2">
    <source>
        <dbReference type="ARBA" id="ARBA00009085"/>
    </source>
</evidence>
<feature type="region of interest" description="Disordered" evidence="12">
    <location>
        <begin position="720"/>
        <end position="751"/>
    </location>
</feature>
<evidence type="ECO:0000313" key="15">
    <source>
        <dbReference type="EMBL" id="KAL0414057.1"/>
    </source>
</evidence>
<evidence type="ECO:0000259" key="13">
    <source>
        <dbReference type="PROSITE" id="PS50235"/>
    </source>
</evidence>
<feature type="compositionally biased region" description="Basic residues" evidence="12">
    <location>
        <begin position="416"/>
        <end position="428"/>
    </location>
</feature>
<dbReference type="SUPFAM" id="SSF57850">
    <property type="entry name" value="RING/U-box"/>
    <property type="match status" value="1"/>
</dbReference>
<dbReference type="PROSITE" id="PS50235">
    <property type="entry name" value="USP_3"/>
    <property type="match status" value="1"/>
</dbReference>
<dbReference type="Gene3D" id="3.90.70.10">
    <property type="entry name" value="Cysteine proteinases"/>
    <property type="match status" value="2"/>
</dbReference>
<dbReference type="GO" id="GO:0006508">
    <property type="term" value="P:proteolysis"/>
    <property type="evidence" value="ECO:0007669"/>
    <property type="project" value="UniProtKB-KW"/>
</dbReference>
<dbReference type="GO" id="GO:0005829">
    <property type="term" value="C:cytosol"/>
    <property type="evidence" value="ECO:0007669"/>
    <property type="project" value="TreeGrafter"/>
</dbReference>
<dbReference type="InterPro" id="IPR050164">
    <property type="entry name" value="Peptidase_C19"/>
</dbReference>
<feature type="compositionally biased region" description="Basic residues" evidence="12">
    <location>
        <begin position="109"/>
        <end position="119"/>
    </location>
</feature>
<evidence type="ECO:0000256" key="11">
    <source>
        <dbReference type="PROSITE-ProRule" id="PRU00502"/>
    </source>
</evidence>
<dbReference type="Pfam" id="PF02148">
    <property type="entry name" value="zf-UBP"/>
    <property type="match status" value="1"/>
</dbReference>
<dbReference type="GO" id="GO:0004843">
    <property type="term" value="F:cysteine-type deubiquitinase activity"/>
    <property type="evidence" value="ECO:0007669"/>
    <property type="project" value="UniProtKB-EC"/>
</dbReference>
<evidence type="ECO:0000259" key="14">
    <source>
        <dbReference type="PROSITE" id="PS50271"/>
    </source>
</evidence>
<dbReference type="InterPro" id="IPR038765">
    <property type="entry name" value="Papain-like_cys_pep_sf"/>
</dbReference>
<gene>
    <name evidence="15" type="ORF">Sradi_1607400</name>
</gene>
<feature type="region of interest" description="Disordered" evidence="12">
    <location>
        <begin position="638"/>
        <end position="657"/>
    </location>
</feature>
<evidence type="ECO:0000256" key="5">
    <source>
        <dbReference type="ARBA" id="ARBA00022723"/>
    </source>
</evidence>
<dbReference type="FunFam" id="3.30.40.10:FF:000900">
    <property type="entry name" value="Ubiquitinyl hydrolase 1"/>
    <property type="match status" value="1"/>
</dbReference>
<evidence type="ECO:0000256" key="12">
    <source>
        <dbReference type="SAM" id="MobiDB-lite"/>
    </source>
</evidence>
<comment type="function">
    <text evidence="10">Recognizes and hydrolyzes the peptide bond at the C-terminal Gly of ubiquitin. Involved in the processing of poly-ubiquitin precursors as well as that of ubiquitinated proteins. Is involved in resistance to the arginine analog canavanine (CAN).</text>
</comment>
<feature type="compositionally biased region" description="Polar residues" evidence="12">
    <location>
        <begin position="65"/>
        <end position="77"/>
    </location>
</feature>
<comment type="similarity">
    <text evidence="2">Belongs to the peptidase C19 family.</text>
</comment>